<evidence type="ECO:0000313" key="2">
    <source>
        <dbReference type="Proteomes" id="UP000217257"/>
    </source>
</evidence>
<dbReference type="KEGG" id="cfus:CYFUS_009063"/>
<evidence type="ECO:0000313" key="1">
    <source>
        <dbReference type="EMBL" id="ATB43583.1"/>
    </source>
</evidence>
<accession>A0A250JIX5</accession>
<protein>
    <submittedName>
        <fullName evidence="1">Uncharacterized protein</fullName>
    </submittedName>
</protein>
<reference evidence="1 2" key="1">
    <citation type="submission" date="2017-06" db="EMBL/GenBank/DDBJ databases">
        <title>Sequencing and comparative analysis of myxobacterial genomes.</title>
        <authorList>
            <person name="Rupp O."/>
            <person name="Goesmann A."/>
            <person name="Sogaard-Andersen L."/>
        </authorList>
    </citation>
    <scope>NUCLEOTIDE SEQUENCE [LARGE SCALE GENOMIC DNA]</scope>
    <source>
        <strain evidence="1 2">DSM 52655</strain>
    </source>
</reference>
<name>A0A250JIX5_9BACT</name>
<dbReference type="EMBL" id="CP022098">
    <property type="protein sequence ID" value="ATB43583.1"/>
    <property type="molecule type" value="Genomic_DNA"/>
</dbReference>
<sequence length="567" mass="62090">MRVPLLAVALATHPYAEPFWARDLTALVERLTAPPVDPADAERQRLFGDVVSFLNCEPLAPLRPEDSPRAPRALLRLEVARRGRLGASAASSATLWRDVLTPDFFRRAALLPKEQALRWPIEEENWSSETLELRLRPSSCGQPVPATDELPLLTSELEQEVDKTLGAEVAHRLLYHRASRLLTLGRADEAREVARRLNPSAMGDALRPLGQLLRLGLGIDPPAGYLSLVDEPVLSPLRMPIVAQAAAHLSTEARWREVLAITEPYAPRPDARASLSESPQRWDVFYRRALAYQALGERESLARMWPSIFPALASAQDSRVEALRGIALADLARGTLDTQALTLLRDLGPAAAFPRRLATLGGLALDRGNVRLALDVSERLLLEKSALFRVRGHTLRAEVALASGDATGLTRAIERLLSLRRQEPVPTKDLEEVDRIVLALAQTLVTASADLTEARWRPLLAAQLEGMRQAVHSRHEKAFPALLAALEDRGPQAAAKGKRLEAFVAVGQVAVGAPPGLEPPPPLTVSWPELWSLLALPLPEGSWRDWFPREPASPVSAPAKTEVPHAP</sequence>
<gene>
    <name evidence="1" type="ORF">CYFUS_009063</name>
</gene>
<dbReference type="AlphaFoldDB" id="A0A250JIX5"/>
<dbReference type="RefSeq" id="WP_157759040.1">
    <property type="nucleotide sequence ID" value="NZ_CP022098.1"/>
</dbReference>
<proteinExistence type="predicted"/>
<organism evidence="1 2">
    <name type="scientific">Cystobacter fuscus</name>
    <dbReference type="NCBI Taxonomy" id="43"/>
    <lineage>
        <taxon>Bacteria</taxon>
        <taxon>Pseudomonadati</taxon>
        <taxon>Myxococcota</taxon>
        <taxon>Myxococcia</taxon>
        <taxon>Myxococcales</taxon>
        <taxon>Cystobacterineae</taxon>
        <taxon>Archangiaceae</taxon>
        <taxon>Cystobacter</taxon>
    </lineage>
</organism>
<dbReference type="Proteomes" id="UP000217257">
    <property type="component" value="Chromosome"/>
</dbReference>